<name>A0A1Z5KA59_FISSO</name>
<protein>
    <submittedName>
        <fullName evidence="1">Uncharacterized protein</fullName>
    </submittedName>
</protein>
<accession>A0A1Z5KA59</accession>
<sequence>MEEAFACIERGNQALDTTNYWQASHCYCRAFQHLHSLSVSSSVTPDIADLCQSQSLEYKQKARECFVQALQQQQEEQAEHIPSNDDKVNRERLELFAHLYADTKLLDQNTPASNTTTLDDLSLRLQALHAFEIPNQSKSKIEELNAGLRRLGLQPVTSLEDTRKQYASNEWLHVEPNRTPDEQLDVLLRQVQEQVHIVGTTDQAGNVAFDNKGDDDTMDEESQVNQLLQQANDGQALRGDVTGCNDDVTSSLAINVDSDESYDEDLTRQSLTSLPLSAQTAEKVMKDTLEAELLLTQVLALLEKDEEDELERSNSTNDDSHADATVVQKLLRQTRSLLRRAEQNAKRNDDKNN</sequence>
<proteinExistence type="predicted"/>
<organism evidence="1 2">
    <name type="scientific">Fistulifera solaris</name>
    <name type="common">Oleaginous diatom</name>
    <dbReference type="NCBI Taxonomy" id="1519565"/>
    <lineage>
        <taxon>Eukaryota</taxon>
        <taxon>Sar</taxon>
        <taxon>Stramenopiles</taxon>
        <taxon>Ochrophyta</taxon>
        <taxon>Bacillariophyta</taxon>
        <taxon>Bacillariophyceae</taxon>
        <taxon>Bacillariophycidae</taxon>
        <taxon>Naviculales</taxon>
        <taxon>Naviculaceae</taxon>
        <taxon>Fistulifera</taxon>
    </lineage>
</organism>
<dbReference type="Proteomes" id="UP000198406">
    <property type="component" value="Unassembled WGS sequence"/>
</dbReference>
<dbReference type="EMBL" id="BDSP01000193">
    <property type="protein sequence ID" value="GAX23076.1"/>
    <property type="molecule type" value="Genomic_DNA"/>
</dbReference>
<evidence type="ECO:0000313" key="2">
    <source>
        <dbReference type="Proteomes" id="UP000198406"/>
    </source>
</evidence>
<evidence type="ECO:0000313" key="1">
    <source>
        <dbReference type="EMBL" id="GAX23076.1"/>
    </source>
</evidence>
<reference evidence="1 2" key="1">
    <citation type="journal article" date="2015" name="Plant Cell">
        <title>Oil accumulation by the oleaginous diatom Fistulifera solaris as revealed by the genome and transcriptome.</title>
        <authorList>
            <person name="Tanaka T."/>
            <person name="Maeda Y."/>
            <person name="Veluchamy A."/>
            <person name="Tanaka M."/>
            <person name="Abida H."/>
            <person name="Marechal E."/>
            <person name="Bowler C."/>
            <person name="Muto M."/>
            <person name="Sunaga Y."/>
            <person name="Tanaka M."/>
            <person name="Yoshino T."/>
            <person name="Taniguchi T."/>
            <person name="Fukuda Y."/>
            <person name="Nemoto M."/>
            <person name="Matsumoto M."/>
            <person name="Wong P.S."/>
            <person name="Aburatani S."/>
            <person name="Fujibuchi W."/>
        </authorList>
    </citation>
    <scope>NUCLEOTIDE SEQUENCE [LARGE SCALE GENOMIC DNA]</scope>
    <source>
        <strain evidence="1 2">JPCC DA0580</strain>
    </source>
</reference>
<keyword evidence="2" id="KW-1185">Reference proteome</keyword>
<dbReference type="InParanoid" id="A0A1Z5KA59"/>
<comment type="caution">
    <text evidence="1">The sequence shown here is derived from an EMBL/GenBank/DDBJ whole genome shotgun (WGS) entry which is preliminary data.</text>
</comment>
<dbReference type="AlphaFoldDB" id="A0A1Z5KA59"/>
<gene>
    <name evidence="1" type="ORF">FisN_15Hh023</name>
</gene>